<dbReference type="PROSITE" id="PS50901">
    <property type="entry name" value="FTSK"/>
    <property type="match status" value="1"/>
</dbReference>
<protein>
    <submittedName>
        <fullName evidence="7">DNA segregation ATPase</fullName>
    </submittedName>
</protein>
<dbReference type="AlphaFoldDB" id="A4ITZ4"/>
<accession>A4ITZ4</accession>
<reference evidence="7 8" key="1">
    <citation type="journal article" date="2007" name="Proc. Natl. Acad. Sci. U.S.A.">
        <title>Genome and proteome of long-chain alkane degrading Geobacillus thermodenitrificans NG80-2 isolated from a deep-subsurface oil reservoir.</title>
        <authorList>
            <person name="Feng L."/>
            <person name="Wang W."/>
            <person name="Cheng J."/>
            <person name="Ren Y."/>
            <person name="Zhao G."/>
            <person name="Gao C."/>
            <person name="Tang Y."/>
            <person name="Liu X."/>
            <person name="Han W."/>
            <person name="Peng X."/>
            <person name="Liu R."/>
            <person name="Wang L."/>
        </authorList>
    </citation>
    <scope>NUCLEOTIDE SEQUENCE [LARGE SCALE GENOMIC DNA]</scope>
    <source>
        <strain evidence="8">NG80-2</strain>
        <plasmid evidence="7 8">pLW1071</plasmid>
    </source>
</reference>
<evidence type="ECO:0000313" key="7">
    <source>
        <dbReference type="EMBL" id="ABO68798.1"/>
    </source>
</evidence>
<dbReference type="InterPro" id="IPR027417">
    <property type="entry name" value="P-loop_NTPase"/>
</dbReference>
<dbReference type="HOGENOM" id="CLU_059880_1_0_9"/>
<dbReference type="PANTHER" id="PTHR22683:SF41">
    <property type="entry name" value="DNA TRANSLOCASE FTSK"/>
    <property type="match status" value="1"/>
</dbReference>
<feature type="domain" description="FtsK" evidence="6">
    <location>
        <begin position="154"/>
        <end position="335"/>
    </location>
</feature>
<dbReference type="InterPro" id="IPR002543">
    <property type="entry name" value="FtsK_dom"/>
</dbReference>
<feature type="region of interest" description="Disordered" evidence="5">
    <location>
        <begin position="388"/>
        <end position="408"/>
    </location>
</feature>
<keyword evidence="2 4" id="KW-0547">Nucleotide-binding</keyword>
<name>A4ITZ4_GEOTN</name>
<organism evidence="7 8">
    <name type="scientific">Geobacillus thermodenitrificans (strain NG80-2)</name>
    <dbReference type="NCBI Taxonomy" id="420246"/>
    <lineage>
        <taxon>Bacteria</taxon>
        <taxon>Bacillati</taxon>
        <taxon>Bacillota</taxon>
        <taxon>Bacilli</taxon>
        <taxon>Bacillales</taxon>
        <taxon>Anoxybacillaceae</taxon>
        <taxon>Geobacillus</taxon>
    </lineage>
</organism>
<evidence type="ECO:0000259" key="6">
    <source>
        <dbReference type="PROSITE" id="PS50901"/>
    </source>
</evidence>
<dbReference type="Pfam" id="PF01580">
    <property type="entry name" value="FtsK_SpoIIIE"/>
    <property type="match status" value="1"/>
</dbReference>
<comment type="subcellular location">
    <subcellularLocation>
        <location evidence="1">Membrane</location>
        <topology evidence="1">Multi-pass membrane protein</topology>
    </subcellularLocation>
</comment>
<dbReference type="Gene3D" id="3.40.50.300">
    <property type="entry name" value="P-loop containing nucleotide triphosphate hydrolases"/>
    <property type="match status" value="1"/>
</dbReference>
<evidence type="ECO:0000256" key="2">
    <source>
        <dbReference type="ARBA" id="ARBA00022741"/>
    </source>
</evidence>
<keyword evidence="3 4" id="KW-0067">ATP-binding</keyword>
<evidence type="ECO:0000256" key="5">
    <source>
        <dbReference type="SAM" id="MobiDB-lite"/>
    </source>
</evidence>
<gene>
    <name evidence="7" type="ordered locus">GTNG_3465</name>
</gene>
<geneLocation type="plasmid" evidence="7 8">
    <name>pLW1071</name>
</geneLocation>
<dbReference type="eggNOG" id="COG1674">
    <property type="taxonomic scope" value="Bacteria"/>
</dbReference>
<keyword evidence="7" id="KW-0614">Plasmid</keyword>
<evidence type="ECO:0000256" key="1">
    <source>
        <dbReference type="ARBA" id="ARBA00004141"/>
    </source>
</evidence>
<dbReference type="Proteomes" id="UP000001578">
    <property type="component" value="Plasmid pLW1071"/>
</dbReference>
<dbReference type="SUPFAM" id="SSF52540">
    <property type="entry name" value="P-loop containing nucleoside triphosphate hydrolases"/>
    <property type="match status" value="1"/>
</dbReference>
<dbReference type="GO" id="GO:0003677">
    <property type="term" value="F:DNA binding"/>
    <property type="evidence" value="ECO:0007669"/>
    <property type="project" value="InterPro"/>
</dbReference>
<evidence type="ECO:0000256" key="3">
    <source>
        <dbReference type="ARBA" id="ARBA00022840"/>
    </source>
</evidence>
<dbReference type="PANTHER" id="PTHR22683">
    <property type="entry name" value="SPORULATION PROTEIN RELATED"/>
    <property type="match status" value="1"/>
</dbReference>
<feature type="binding site" evidence="4">
    <location>
        <begin position="171"/>
        <end position="178"/>
    </location>
    <ligand>
        <name>ATP</name>
        <dbReference type="ChEBI" id="CHEBI:30616"/>
    </ligand>
</feature>
<dbReference type="EMBL" id="CP000558">
    <property type="protein sequence ID" value="ABO68798.1"/>
    <property type="molecule type" value="Genomic_DNA"/>
</dbReference>
<proteinExistence type="predicted"/>
<evidence type="ECO:0000256" key="4">
    <source>
        <dbReference type="PROSITE-ProRule" id="PRU00289"/>
    </source>
</evidence>
<dbReference type="GO" id="GO:0016020">
    <property type="term" value="C:membrane"/>
    <property type="evidence" value="ECO:0007669"/>
    <property type="project" value="UniProtKB-SubCell"/>
</dbReference>
<dbReference type="KEGG" id="gtn:GTNG_3465"/>
<evidence type="ECO:0000313" key="8">
    <source>
        <dbReference type="Proteomes" id="UP000001578"/>
    </source>
</evidence>
<dbReference type="GO" id="GO:0005524">
    <property type="term" value="F:ATP binding"/>
    <property type="evidence" value="ECO:0007669"/>
    <property type="project" value="UniProtKB-UniRule"/>
</dbReference>
<sequence>MCFRSSFTVRFFGFSSRYKEGAQLQKVLEFIRRQRARFALKKAFYSAGLFIPYKNGDKTYRIFPKIHSVKIDDDQTEYVFTLINGMDPKEVSKKEYVFMQHFGANIELDGDHKTFTLTVYRKTFPKELKYNYDTFFPVIDELDLPIVAGMDRHGQWHVYDAIDEPGLLISGEPGAGKSSQIRSIITTLIQYKKPHELEIYLGDLKMSEFHLFYNIEHVKSVCIYPEDLRKMLTYLTEEMKRRGELLNKYRVTHVNKLPESEKVPYILICIDEFVMIMDDKDMKAMLIQLVALGRALGMVCVLSLQRPSHDILDTKIRSCLTVRMGFRVSDFSNAKIIGTPGAEKIAKETPGRFLLKRSDIIELQAPFLDEKHAEKILATYKSSDWKNRFTGDSRPSSEPLTDDILGGL</sequence>
<dbReference type="InterPro" id="IPR050206">
    <property type="entry name" value="FtsK/SpoIIIE/SftA"/>
</dbReference>